<reference evidence="1 2" key="1">
    <citation type="submission" date="2017-04" db="EMBL/GenBank/DDBJ databases">
        <title>Comparative genome analysis of Subtercola boreus.</title>
        <authorList>
            <person name="Cho Y.-J."/>
            <person name="Cho A."/>
            <person name="Kim O.-S."/>
            <person name="Lee J.-I."/>
        </authorList>
    </citation>
    <scope>NUCLEOTIDE SEQUENCE [LARGE SCALE GENOMIC DNA]</scope>
    <source>
        <strain evidence="1 2">P27479</strain>
    </source>
</reference>
<dbReference type="RefSeq" id="WP_116410442.1">
    <property type="nucleotide sequence ID" value="NZ_NBXB01000011.1"/>
</dbReference>
<proteinExistence type="predicted"/>
<evidence type="ECO:0000313" key="1">
    <source>
        <dbReference type="EMBL" id="RFA16577.1"/>
    </source>
</evidence>
<gene>
    <name evidence="1" type="ORF">B7R22_03655</name>
</gene>
<organism evidence="1 2">
    <name type="scientific">Subtercola boreus</name>
    <dbReference type="NCBI Taxonomy" id="120213"/>
    <lineage>
        <taxon>Bacteria</taxon>
        <taxon>Bacillati</taxon>
        <taxon>Actinomycetota</taxon>
        <taxon>Actinomycetes</taxon>
        <taxon>Micrococcales</taxon>
        <taxon>Microbacteriaceae</taxon>
        <taxon>Subtercola</taxon>
    </lineage>
</organism>
<dbReference type="OrthoDB" id="5125852at2"/>
<name>A0A3E0W605_9MICO</name>
<dbReference type="Proteomes" id="UP000256541">
    <property type="component" value="Unassembled WGS sequence"/>
</dbReference>
<dbReference type="AlphaFoldDB" id="A0A3E0W605"/>
<accession>A0A3E0W605</accession>
<sequence length="220" mass="22540">MMIGWRRKARAERARLEAQAVQSPMSSERLYELVNQTLHANFGPLGSYAITRRANSDTDDIFHTMLASSVAHDIVSTLINHQAVPLVAPAPLGGSFVAATSAFAETRALPAHPLVAPAEAPVDVRVGSHAALPFAVEADHAALVVTSVPVATLSAPAPAPAPAPELAPAAATLAPPLAPIVAVPVSADLAAALTVLDETGEIALPAPVAAVRTHLVEAGR</sequence>
<evidence type="ECO:0000313" key="2">
    <source>
        <dbReference type="Proteomes" id="UP000256541"/>
    </source>
</evidence>
<protein>
    <submittedName>
        <fullName evidence="1">Uncharacterized protein</fullName>
    </submittedName>
</protein>
<comment type="caution">
    <text evidence="1">The sequence shown here is derived from an EMBL/GenBank/DDBJ whole genome shotgun (WGS) entry which is preliminary data.</text>
</comment>
<dbReference type="EMBL" id="NBXB01000011">
    <property type="protein sequence ID" value="RFA16577.1"/>
    <property type="molecule type" value="Genomic_DNA"/>
</dbReference>